<dbReference type="STRING" id="1077936.SAMN05421545_0493"/>
<dbReference type="RefSeq" id="WP_076420868.1">
    <property type="nucleotide sequence ID" value="NZ_FTNM01000001.1"/>
</dbReference>
<proteinExistence type="predicted"/>
<dbReference type="InterPro" id="IPR007060">
    <property type="entry name" value="FtsL/DivIC"/>
</dbReference>
<evidence type="ECO:0000313" key="3">
    <source>
        <dbReference type="Proteomes" id="UP000185924"/>
    </source>
</evidence>
<keyword evidence="1" id="KW-0812">Transmembrane</keyword>
<evidence type="ECO:0000256" key="1">
    <source>
        <dbReference type="SAM" id="Phobius"/>
    </source>
</evidence>
<reference evidence="3" key="1">
    <citation type="submission" date="2017-01" db="EMBL/GenBank/DDBJ databases">
        <authorList>
            <person name="Varghese N."/>
            <person name="Submissions S."/>
        </authorList>
    </citation>
    <scope>NUCLEOTIDE SEQUENCE [LARGE SCALE GENOMIC DNA]</scope>
    <source>
        <strain evidence="3">DM9</strain>
    </source>
</reference>
<gene>
    <name evidence="2" type="ORF">SAMN05421545_0493</name>
</gene>
<organism evidence="2 3">
    <name type="scientific">Pontibacter lucknowensis</name>
    <dbReference type="NCBI Taxonomy" id="1077936"/>
    <lineage>
        <taxon>Bacteria</taxon>
        <taxon>Pseudomonadati</taxon>
        <taxon>Bacteroidota</taxon>
        <taxon>Cytophagia</taxon>
        <taxon>Cytophagales</taxon>
        <taxon>Hymenobacteraceae</taxon>
        <taxon>Pontibacter</taxon>
    </lineage>
</organism>
<protein>
    <submittedName>
        <fullName evidence="2">Septum formation initiator</fullName>
    </submittedName>
</protein>
<feature type="transmembrane region" description="Helical" evidence="1">
    <location>
        <begin position="12"/>
        <end position="33"/>
    </location>
</feature>
<keyword evidence="1" id="KW-1133">Transmembrane helix</keyword>
<dbReference type="AlphaFoldDB" id="A0A1N6TT17"/>
<dbReference type="Pfam" id="PF04977">
    <property type="entry name" value="DivIC"/>
    <property type="match status" value="1"/>
</dbReference>
<dbReference type="OrthoDB" id="1467719at2"/>
<dbReference type="EMBL" id="FTNM01000001">
    <property type="protein sequence ID" value="SIQ56464.1"/>
    <property type="molecule type" value="Genomic_DNA"/>
</dbReference>
<sequence>MLQRIPKFVRSFYFITGMLFLVWMLFFDSNDFITQYRMSRELRDKEKDKEYYLEKMAEVQQDREELMGNPELLEKFAREKYLMKRPGEDVFIVVPKKEE</sequence>
<dbReference type="Proteomes" id="UP000185924">
    <property type="component" value="Unassembled WGS sequence"/>
</dbReference>
<accession>A0A1N6TT17</accession>
<name>A0A1N6TT17_9BACT</name>
<evidence type="ECO:0000313" key="2">
    <source>
        <dbReference type="EMBL" id="SIQ56464.1"/>
    </source>
</evidence>
<keyword evidence="1" id="KW-0472">Membrane</keyword>
<keyword evidence="3" id="KW-1185">Reference proteome</keyword>